<name>A0A6N2UG64_BIFLN</name>
<organism evidence="6">
    <name type="scientific">Bifidobacterium longum</name>
    <dbReference type="NCBI Taxonomy" id="216816"/>
    <lineage>
        <taxon>Bacteria</taxon>
        <taxon>Bacillati</taxon>
        <taxon>Actinomycetota</taxon>
        <taxon>Actinomycetes</taxon>
        <taxon>Bifidobacteriales</taxon>
        <taxon>Bifidobacteriaceae</taxon>
        <taxon>Bifidobacterium</taxon>
    </lineage>
</organism>
<dbReference type="SUPFAM" id="SSF52279">
    <property type="entry name" value="Beta-D-glucan exohydrolase, C-terminal domain"/>
    <property type="match status" value="1"/>
</dbReference>
<comment type="similarity">
    <text evidence="1">Belongs to the glycosyl hydrolase 3 family.</text>
</comment>
<keyword evidence="3" id="KW-0812">Transmembrane</keyword>
<dbReference type="Pfam" id="PF14310">
    <property type="entry name" value="Fn3-like"/>
    <property type="match status" value="1"/>
</dbReference>
<dbReference type="EMBL" id="CACRSV010000033">
    <property type="protein sequence ID" value="VYT15391.1"/>
    <property type="molecule type" value="Genomic_DNA"/>
</dbReference>
<dbReference type="PANTHER" id="PTHR42715">
    <property type="entry name" value="BETA-GLUCOSIDASE"/>
    <property type="match status" value="1"/>
</dbReference>
<keyword evidence="3" id="KW-1133">Transmembrane helix</keyword>
<dbReference type="EC" id="3.2.1.21" evidence="6"/>
<dbReference type="InterPro" id="IPR026891">
    <property type="entry name" value="Fn3-like"/>
</dbReference>
<dbReference type="InterPro" id="IPR050288">
    <property type="entry name" value="Cellulose_deg_GH3"/>
</dbReference>
<feature type="transmembrane region" description="Helical" evidence="3">
    <location>
        <begin position="20"/>
        <end position="38"/>
    </location>
</feature>
<dbReference type="SUPFAM" id="SSF51445">
    <property type="entry name" value="(Trans)glycosidases"/>
    <property type="match status" value="1"/>
</dbReference>
<evidence type="ECO:0000256" key="3">
    <source>
        <dbReference type="SAM" id="Phobius"/>
    </source>
</evidence>
<sequence length="983" mass="106583">MLEINMDDVIAVVQSIQTELIAFAVFLVLAIVVTVAVNRRTVRNTAARKLTHSTSWVVVGVAAVVSITMMLTGPLSNMITMATATKHELTAETICKTNQLAVNIEREGITLLQNNDGMLPLAAGNINVFGWASTNPIYGGTGSGALSDAYDTTSLLDGLHNAGYRTNDELTKFYTDYSTERGVIAVTAADWTLPEPPADTYTDSLINDAKDFSDTAMIVIGRVGGEGLDLPTDMNADGVTYNDNSSDYQDFPEGSHYLELSQSEKNMIDLVAANFENVVLIYNGANAFEFGFLNDYPQIKSVLWAPHPGQAGFTALGEVLTGDVNPSGRTADTFVGDLTQTPNWNNFGAFQYDNVSEFEVESARGVRSPKFVNYVEGIYVGYRFYETAAAEGLIDYDATVTYPFGYGLSYTTFSQQMGDVTYADGVVSFDVTVTNAGDTAGKDVVEVYYNPPYINGGIEKATANLVAYEKTGELAPGESETVRIEFDDDDMASYDYQHAKAYVLEAGDYTVSINENSHDVIDSATVNVPETIAYDSDSNTHNGDAIVATNVFDDAEGDVTYLSRANGFANYDEATAAPTDYSMSDDVKSTFYNIGNYDPAEFDNADDQMPTTGADNGLRLVDLRGVDYDDAQWGQLLDQLTFDEMDNIIANGGYQNAAIKSIGKIRLSDVDGPAALKDNFTGVSSIGLPSNIALACSWNKDLARQYGETIGDMAHEMQVSGWYAPSINNHRSAFGGRNFEYFSEDPVLTAGLATEQVLGAADRGVYAFTKHFALNEQETERNGQLCTWSNEQAIREIYLRPFEEVVKADGDAQAMMGAFNYIGNTYASAHVGLNQTVLRKEWGFKGMLETDYFSGLNYGYQTADQAIRGYTDIMLASTETTNHVTDHSATSVIAMRRAAHNILYTAVNSWRYADGEPADPMPAWQIAMIMADVVLGVALVGLDEAIAIRRFASRRRAVAGADSGTAAGVTVPAAADMPESDAE</sequence>
<dbReference type="InterPro" id="IPR036881">
    <property type="entry name" value="Glyco_hydro_3_C_sf"/>
</dbReference>
<dbReference type="Proteomes" id="UP001277803">
    <property type="component" value="Unassembled WGS sequence"/>
</dbReference>
<dbReference type="InterPro" id="IPR001764">
    <property type="entry name" value="Glyco_hydro_3_N"/>
</dbReference>
<dbReference type="PANTHER" id="PTHR42715:SF10">
    <property type="entry name" value="BETA-GLUCOSIDASE"/>
    <property type="match status" value="1"/>
</dbReference>
<evidence type="ECO:0000256" key="1">
    <source>
        <dbReference type="ARBA" id="ARBA00005336"/>
    </source>
</evidence>
<dbReference type="PRINTS" id="PR00133">
    <property type="entry name" value="GLHYDRLASE3"/>
</dbReference>
<dbReference type="Gene3D" id="3.40.50.1700">
    <property type="entry name" value="Glycoside hydrolase family 3 C-terminal domain"/>
    <property type="match status" value="1"/>
</dbReference>
<evidence type="ECO:0000313" key="5">
    <source>
        <dbReference type="EMBL" id="MDW3125640.1"/>
    </source>
</evidence>
<dbReference type="RefSeq" id="WP_144169165.1">
    <property type="nucleotide sequence ID" value="NZ_CACRSV010000033.1"/>
</dbReference>
<keyword evidence="6" id="KW-0326">Glycosidase</keyword>
<feature type="transmembrane region" description="Helical" evidence="3">
    <location>
        <begin position="50"/>
        <end position="71"/>
    </location>
</feature>
<dbReference type="Gene3D" id="3.20.20.300">
    <property type="entry name" value="Glycoside hydrolase, family 3, N-terminal domain"/>
    <property type="match status" value="1"/>
</dbReference>
<accession>A0A6N2UG64</accession>
<reference evidence="6" key="1">
    <citation type="submission" date="2019-11" db="EMBL/GenBank/DDBJ databases">
        <authorList>
            <person name="Feng L."/>
        </authorList>
    </citation>
    <scope>NUCLEOTIDE SEQUENCE</scope>
    <source>
        <strain evidence="6">BlongumLFYP82</strain>
    </source>
</reference>
<keyword evidence="3" id="KW-0472">Membrane</keyword>
<dbReference type="GO" id="GO:0005975">
    <property type="term" value="P:carbohydrate metabolic process"/>
    <property type="evidence" value="ECO:0007669"/>
    <property type="project" value="InterPro"/>
</dbReference>
<dbReference type="Gene3D" id="2.60.40.10">
    <property type="entry name" value="Immunoglobulins"/>
    <property type="match status" value="1"/>
</dbReference>
<dbReference type="Pfam" id="PF00933">
    <property type="entry name" value="Glyco_hydro_3"/>
    <property type="match status" value="1"/>
</dbReference>
<dbReference type="AlphaFoldDB" id="A0A6N2UG64"/>
<dbReference type="InterPro" id="IPR002772">
    <property type="entry name" value="Glyco_hydro_3_C"/>
</dbReference>
<dbReference type="EMBL" id="JAWLRA010000001">
    <property type="protein sequence ID" value="MDW3125640.1"/>
    <property type="molecule type" value="Genomic_DNA"/>
</dbReference>
<dbReference type="GO" id="GO:0008422">
    <property type="term" value="F:beta-glucosidase activity"/>
    <property type="evidence" value="ECO:0007669"/>
    <property type="project" value="UniProtKB-EC"/>
</dbReference>
<feature type="domain" description="Fibronectin type III-like" evidence="4">
    <location>
        <begin position="443"/>
        <end position="517"/>
    </location>
</feature>
<reference evidence="5" key="2">
    <citation type="submission" date="2023-10" db="EMBL/GenBank/DDBJ databases">
        <title>Rapid discrimination of Bifidobacterium longum Subspecies based on MALDI-TOF MS and Machine Learning.</title>
        <authorList>
            <person name="Chen J."/>
        </authorList>
    </citation>
    <scope>NUCLEOTIDE SEQUENCE</scope>
    <source>
        <strain evidence="5">YGMCC0039</strain>
    </source>
</reference>
<evidence type="ECO:0000313" key="6">
    <source>
        <dbReference type="EMBL" id="VYT15391.1"/>
    </source>
</evidence>
<dbReference type="InterPro" id="IPR036962">
    <property type="entry name" value="Glyco_hydro_3_N_sf"/>
</dbReference>
<evidence type="ECO:0000256" key="2">
    <source>
        <dbReference type="ARBA" id="ARBA00022801"/>
    </source>
</evidence>
<dbReference type="Pfam" id="PF01915">
    <property type="entry name" value="Glyco_hydro_3_C"/>
    <property type="match status" value="1"/>
</dbReference>
<protein>
    <submittedName>
        <fullName evidence="5">Glycoside hydrolase family 3 C-terminal domain-containing protein</fullName>
    </submittedName>
    <submittedName>
        <fullName evidence="6">Thermostable beta-glucosidase B</fullName>
        <ecNumber evidence="6">3.2.1.21</ecNumber>
    </submittedName>
</protein>
<evidence type="ECO:0000259" key="4">
    <source>
        <dbReference type="SMART" id="SM01217"/>
    </source>
</evidence>
<dbReference type="InterPro" id="IPR013783">
    <property type="entry name" value="Ig-like_fold"/>
</dbReference>
<proteinExistence type="inferred from homology"/>
<dbReference type="InterPro" id="IPR017853">
    <property type="entry name" value="GH"/>
</dbReference>
<dbReference type="SMART" id="SM01217">
    <property type="entry name" value="Fn3_like"/>
    <property type="match status" value="1"/>
</dbReference>
<keyword evidence="2 6" id="KW-0378">Hydrolase</keyword>
<gene>
    <name evidence="6" type="primary">bglB_4</name>
    <name evidence="6" type="ORF">BLLFYP82_01892</name>
    <name evidence="5" type="ORF">RS890_00555</name>
</gene>